<dbReference type="HOGENOM" id="CLU_3137634_0_0_6"/>
<protein>
    <submittedName>
        <fullName evidence="1">Uncharacterized protein</fullName>
    </submittedName>
</protein>
<gene>
    <name evidence="1" type="ORF">Mettu_2805</name>
</gene>
<proteinExistence type="predicted"/>
<dbReference type="EMBL" id="JH109154">
    <property type="protein sequence ID" value="EGW19697.1"/>
    <property type="molecule type" value="Genomic_DNA"/>
</dbReference>
<name>G3J1U1_METTV</name>
<accession>G3J1U1</accession>
<keyword evidence="2" id="KW-1185">Reference proteome</keyword>
<dbReference type="AlphaFoldDB" id="G3J1U1"/>
<evidence type="ECO:0000313" key="1">
    <source>
        <dbReference type="EMBL" id="EGW19697.1"/>
    </source>
</evidence>
<evidence type="ECO:0000313" key="2">
    <source>
        <dbReference type="Proteomes" id="UP000004664"/>
    </source>
</evidence>
<reference evidence="1 2" key="1">
    <citation type="submission" date="2011-06" db="EMBL/GenBank/DDBJ databases">
        <title>Genomic sequence of Methylobacter tundripaludum SV96.</title>
        <authorList>
            <consortium name="US DOE Joint Genome Institute"/>
            <person name="Lucas S."/>
            <person name="Han J."/>
            <person name="Lapidus A."/>
            <person name="Cheng J.-F."/>
            <person name="Goodwin L."/>
            <person name="Pitluck S."/>
            <person name="Held B."/>
            <person name="Detter J.C."/>
            <person name="Han C."/>
            <person name="Tapia R."/>
            <person name="Land M."/>
            <person name="Hauser L."/>
            <person name="Kyrpides N."/>
            <person name="Ivanova N."/>
            <person name="Ovchinnikova G."/>
            <person name="Pagani I."/>
            <person name="Klotz M.G."/>
            <person name="Dispirito A.A."/>
            <person name="Murrell J.C."/>
            <person name="Dunfield P."/>
            <person name="Kalyuzhnaya M.G."/>
            <person name="Svenning M."/>
            <person name="Trotsenko Y.A."/>
            <person name="Stein L.Y."/>
            <person name="Woyke T."/>
        </authorList>
    </citation>
    <scope>NUCLEOTIDE SEQUENCE [LARGE SCALE GENOMIC DNA]</scope>
    <source>
        <strain evidence="2">ATCC BAA-1195 / DSM 17260 / SV96</strain>
    </source>
</reference>
<dbReference type="STRING" id="697282.Mettu_2805"/>
<sequence length="49" mass="5724">MLFYLYESRYIQFGSLIALGLQKISLSLQKNQLWPIYSCNFMADDDTIA</sequence>
<dbReference type="Proteomes" id="UP000004664">
    <property type="component" value="Unassembled WGS sequence"/>
</dbReference>
<organism evidence="1 2">
    <name type="scientific">Methylobacter tundripaludum (strain ATCC BAA-1195 / DSM 17260 / SV96)</name>
    <dbReference type="NCBI Taxonomy" id="697282"/>
    <lineage>
        <taxon>Bacteria</taxon>
        <taxon>Pseudomonadati</taxon>
        <taxon>Pseudomonadota</taxon>
        <taxon>Gammaproteobacteria</taxon>
        <taxon>Methylococcales</taxon>
        <taxon>Methylococcaceae</taxon>
        <taxon>Methylobacter</taxon>
    </lineage>
</organism>